<gene>
    <name evidence="1" type="ORF">HND93_35875</name>
</gene>
<accession>A0ABX2TL71</accession>
<dbReference type="InterPro" id="IPR036514">
    <property type="entry name" value="SGNH_hydro_sf"/>
</dbReference>
<comment type="caution">
    <text evidence="1">The sequence shown here is derived from an EMBL/GenBank/DDBJ whole genome shotgun (WGS) entry which is preliminary data.</text>
</comment>
<evidence type="ECO:0000313" key="2">
    <source>
        <dbReference type="Proteomes" id="UP000584642"/>
    </source>
</evidence>
<dbReference type="EMBL" id="JABFDB010000056">
    <property type="protein sequence ID" value="NYZ25110.1"/>
    <property type="molecule type" value="Genomic_DNA"/>
</dbReference>
<dbReference type="RefSeq" id="WP_180286884.1">
    <property type="nucleotide sequence ID" value="NZ_JABFDB010000056.1"/>
</dbReference>
<dbReference type="Gene3D" id="3.40.50.1110">
    <property type="entry name" value="SGNH hydrolase"/>
    <property type="match status" value="1"/>
</dbReference>
<keyword evidence="1" id="KW-0378">Hydrolase</keyword>
<name>A0ABX2TL71_9PROT</name>
<sequence length="273" mass="30516">MREVIEFTPSQEYTSRQSFYMLPGRAGLFPNRTFVLGGMVLFDTNRLGLKGSDPDPTLKQAVIWGDSVVFAHERGWVYGLNGAIPGWQFHNGGIEGDPLDNILDRAAAMQGRLKIDANILFPGWHPSFEGRPVNSQVETWLEERLDRLPNPILATIPTALNEKVVEQEITPFLGASPWGPFSLWGRMEPTVESLQTFYRRLLERNDIIRAVAARKGVPLFDWFAAMPSTAVEDFRADFSDVGHPRITAYPKIARLWAGALPDLLPPTREGASA</sequence>
<dbReference type="GO" id="GO:0016787">
    <property type="term" value="F:hydrolase activity"/>
    <property type="evidence" value="ECO:0007669"/>
    <property type="project" value="UniProtKB-KW"/>
</dbReference>
<proteinExistence type="predicted"/>
<reference evidence="1 2" key="1">
    <citation type="submission" date="2020-05" db="EMBL/GenBank/DDBJ databases">
        <title>Azospirillum oleiclasticum sp. nov, a nitrogen-fixing and heavy crude oil-emulsifying bacterium isolated from the crude oil of Yumen Oilfield.</title>
        <authorList>
            <person name="Wu D."/>
            <person name="Cai M."/>
            <person name="Zhang X."/>
        </authorList>
    </citation>
    <scope>NUCLEOTIDE SEQUENCE [LARGE SCALE GENOMIC DNA]</scope>
    <source>
        <strain evidence="1 2">ROY-1-1-2</strain>
    </source>
</reference>
<dbReference type="SUPFAM" id="SSF52266">
    <property type="entry name" value="SGNH hydrolase"/>
    <property type="match status" value="1"/>
</dbReference>
<organism evidence="1 2">
    <name type="scientific">Azospirillum oleiclasticum</name>
    <dbReference type="NCBI Taxonomy" id="2735135"/>
    <lineage>
        <taxon>Bacteria</taxon>
        <taxon>Pseudomonadati</taxon>
        <taxon>Pseudomonadota</taxon>
        <taxon>Alphaproteobacteria</taxon>
        <taxon>Rhodospirillales</taxon>
        <taxon>Azospirillaceae</taxon>
        <taxon>Azospirillum</taxon>
    </lineage>
</organism>
<protein>
    <submittedName>
        <fullName evidence="1">SGNH/GDSL hydrolase family protein</fullName>
    </submittedName>
</protein>
<dbReference type="Proteomes" id="UP000584642">
    <property type="component" value="Unassembled WGS sequence"/>
</dbReference>
<evidence type="ECO:0000313" key="1">
    <source>
        <dbReference type="EMBL" id="NYZ25110.1"/>
    </source>
</evidence>
<keyword evidence="2" id="KW-1185">Reference proteome</keyword>